<dbReference type="InterPro" id="IPR022225">
    <property type="entry name" value="Phage_tail_fibre_N"/>
</dbReference>
<gene>
    <name evidence="2" type="ORF">B0H41_000221</name>
</gene>
<reference evidence="2" key="2">
    <citation type="journal article" date="2022" name="Nat. Biotechnol.">
        <title>Carbon-negative production of acetone and isopropanol by gas fermentation at industrial pilot scale.</title>
        <authorList>
            <person name="Liew F.E."/>
            <person name="Nogle R."/>
            <person name="Abdalla T."/>
            <person name="Rasor B.J."/>
            <person name="Canter C."/>
            <person name="Jensen R.O."/>
            <person name="Wang L."/>
            <person name="Strutz J."/>
            <person name="Chirania P."/>
            <person name="De Tissera S."/>
            <person name="Mueller A.P."/>
            <person name="Ruan Z."/>
            <person name="Gao A."/>
            <person name="Tran L."/>
            <person name="Engle N.L."/>
            <person name="Bromley J.C."/>
            <person name="Daniell J."/>
            <person name="Conrado R."/>
            <person name="Tschaplinski T.J."/>
            <person name="Giannone R.J."/>
            <person name="Hettich R.L."/>
            <person name="Karim A.S."/>
            <person name="Simpson S.D."/>
            <person name="Brown S.D."/>
            <person name="Leang C."/>
            <person name="Jewett M.C."/>
            <person name="Kopke M."/>
        </authorList>
    </citation>
    <scope>NUCLEOTIDE SEQUENCE</scope>
    <source>
        <strain evidence="2">DJ080</strain>
    </source>
</reference>
<dbReference type="Pfam" id="PF12571">
    <property type="entry name" value="Phage_tail_fib"/>
    <property type="match status" value="1"/>
</dbReference>
<dbReference type="Proteomes" id="UP001193748">
    <property type="component" value="Unassembled WGS sequence"/>
</dbReference>
<evidence type="ECO:0000313" key="3">
    <source>
        <dbReference type="Proteomes" id="UP001193748"/>
    </source>
</evidence>
<dbReference type="Gene3D" id="2.60.120.260">
    <property type="entry name" value="Galactose-binding domain-like"/>
    <property type="match status" value="2"/>
</dbReference>
<sequence>MAENFYTMLTKLGRKKLSASVVSGSKVNFKTLKVGDGNGSYYEPSEDQTSIVKEVWSGNISAISVDESNANWIVVETVIPAADGGFFIREAGIFDDAGDMIAITKLSETYKPTILEGSTKDLVIKIVLEVNNASSIDLKIDPNVIVATKGDIQILQSKFQEVSAKLSDISNQISNSTISTTDLNYGMNSVIKSASKISVSPKFTIQGKTLINLLGKDGNCEDISKWTGNSGTLVLDSTNKVFGSNSIKLTTTTTSNSYIRKNVNVPIDNTKYYCLSAYIKTTSTSNPVYIRSVLASVKYSNSVISSTFTRALIKLSPTDLTGSTSVGIDVIMLNSIIGDTFNVDGIMLEEITASQYADSSFVPSPYVDSYACLQNPYIEVKHDNLIRNGNGEEGTAWWTAGWYDGDTHTNGTLTLDNYGFRLNDTNTNSGFFQKVSVKPNTDYYLSFETTDTTYGSLAVYGMDKNNIDNLSSDSRSFNSGNNNYIYIMIYNGGSISTVGYRNIMLMEGTTAPLTYKSCRIERVVLETKLTSDDSIVYDNGEVTGSIWWKHKTLFGKDYDWQYFNDGTGGKCIIVPRSSLLGLQIRNSSDVFAKHDGTILSAKTNFTLDAYDAGDYFYYNPKDSDTGWSESINPNSDEVKAFMNGWKALAYNGATNRYTGWVSIIDNSYPLGATTTTTTSTGTATTSIVVSDSSKFSVSDYIMIQNGILWNWGYVTAIPDSTHITIQVAISYVSGATVVRCDNGTTNTFLLNWCKNNVAPGYEGYQLHYKLQNPEPTTNINCHVHDDIPKFDVGDNYLCLDSGIVLGEVANPSLGNNNSYYLNDTLFNSPLKYKVESINNVYRNLSLDSKYNRSGYDTGRGYGREFIAWPTANFDSSATYTVDYKILATQAPQIGTISCSYGQDIASSINDIKEEINSKQAHDSILDSIVDLSLYETNSLLVVWNCFKYDNNNVYINTFIPFISIKKVNPSITIKSYQIVSGSVDYTSKFTLNNITVSKSGFFVNFKTQDSTVISLIANGFYSNNKFTYIADCIGRV</sequence>
<dbReference type="PANTHER" id="PTHR35191">
    <property type="entry name" value="PROPHAGE SIDE TAIL FIBER PROTEIN HOMOLOG STFQ-RELATED"/>
    <property type="match status" value="1"/>
</dbReference>
<dbReference type="EMBL" id="JABSWW010000001">
    <property type="protein sequence ID" value="NRT86542.1"/>
    <property type="molecule type" value="Genomic_DNA"/>
</dbReference>
<evidence type="ECO:0000259" key="1">
    <source>
        <dbReference type="Pfam" id="PF12571"/>
    </source>
</evidence>
<dbReference type="RefSeq" id="WP_241414984.1">
    <property type="nucleotide sequence ID" value="NZ_JABSWW010000001.1"/>
</dbReference>
<dbReference type="AlphaFoldDB" id="A0AAX0AUM9"/>
<proteinExistence type="predicted"/>
<dbReference type="PANTHER" id="PTHR35191:SF1">
    <property type="entry name" value="PROPHAGE SIDE TAIL FIBER PROTEIN HOMOLOG STFQ-RELATED"/>
    <property type="match status" value="1"/>
</dbReference>
<feature type="domain" description="Phage tail fibre protein N-terminal" evidence="1">
    <location>
        <begin position="1"/>
        <end position="149"/>
    </location>
</feature>
<comment type="caution">
    <text evidence="2">The sequence shown here is derived from an EMBL/GenBank/DDBJ whole genome shotgun (WGS) entry which is preliminary data.</text>
</comment>
<accession>A0AAX0AUM9</accession>
<dbReference type="InterPro" id="IPR051934">
    <property type="entry name" value="Phage_Tail_Fiber_Structural"/>
</dbReference>
<name>A0AAX0AUM9_CLOBE</name>
<evidence type="ECO:0000313" key="2">
    <source>
        <dbReference type="EMBL" id="NRT86542.1"/>
    </source>
</evidence>
<reference evidence="2" key="1">
    <citation type="submission" date="2020-05" db="EMBL/GenBank/DDBJ databases">
        <authorList>
            <person name="Brown S."/>
            <person name="Huntemann M."/>
            <person name="Clum A."/>
            <person name="Spunde A."/>
            <person name="Palaniappan K."/>
            <person name="Ritter S."/>
            <person name="Mikhailova N."/>
            <person name="Chen I.-M."/>
            <person name="Stamatis D."/>
            <person name="Reddy T."/>
            <person name="O'Malley R."/>
            <person name="Daum C."/>
            <person name="Shapiro N."/>
            <person name="Ivanova N."/>
            <person name="Kyrpides N."/>
            <person name="Woyke T."/>
        </authorList>
    </citation>
    <scope>NUCLEOTIDE SEQUENCE</scope>
    <source>
        <strain evidence="2">DJ080</strain>
    </source>
</reference>
<organism evidence="2 3">
    <name type="scientific">Clostridium beijerinckii</name>
    <name type="common">Clostridium MP</name>
    <dbReference type="NCBI Taxonomy" id="1520"/>
    <lineage>
        <taxon>Bacteria</taxon>
        <taxon>Bacillati</taxon>
        <taxon>Bacillota</taxon>
        <taxon>Clostridia</taxon>
        <taxon>Eubacteriales</taxon>
        <taxon>Clostridiaceae</taxon>
        <taxon>Clostridium</taxon>
    </lineage>
</organism>
<protein>
    <recommendedName>
        <fullName evidence="1">Phage tail fibre protein N-terminal domain-containing protein</fullName>
    </recommendedName>
</protein>